<name>A0A6A4WS75_AMPAM</name>
<feature type="compositionally biased region" description="Low complexity" evidence="1">
    <location>
        <begin position="82"/>
        <end position="115"/>
    </location>
</feature>
<dbReference type="OrthoDB" id="283111at2759"/>
<feature type="region of interest" description="Disordered" evidence="1">
    <location>
        <begin position="285"/>
        <end position="316"/>
    </location>
</feature>
<evidence type="ECO:0000313" key="2">
    <source>
        <dbReference type="EMBL" id="KAF0306634.1"/>
    </source>
</evidence>
<keyword evidence="3" id="KW-1185">Reference proteome</keyword>
<proteinExistence type="predicted"/>
<gene>
    <name evidence="2" type="ORF">FJT64_002382</name>
</gene>
<comment type="caution">
    <text evidence="2">The sequence shown here is derived from an EMBL/GenBank/DDBJ whole genome shotgun (WGS) entry which is preliminary data.</text>
</comment>
<reference evidence="2 3" key="1">
    <citation type="submission" date="2019-07" db="EMBL/GenBank/DDBJ databases">
        <title>Draft genome assembly of a fouling barnacle, Amphibalanus amphitrite (Darwin, 1854): The first reference genome for Thecostraca.</title>
        <authorList>
            <person name="Kim W."/>
        </authorList>
    </citation>
    <scope>NUCLEOTIDE SEQUENCE [LARGE SCALE GENOMIC DNA]</scope>
    <source>
        <strain evidence="2">SNU_AA5</strain>
        <tissue evidence="2">Soma without cirri and trophi</tissue>
    </source>
</reference>
<organism evidence="2 3">
    <name type="scientific">Amphibalanus amphitrite</name>
    <name type="common">Striped barnacle</name>
    <name type="synonym">Balanus amphitrite</name>
    <dbReference type="NCBI Taxonomy" id="1232801"/>
    <lineage>
        <taxon>Eukaryota</taxon>
        <taxon>Metazoa</taxon>
        <taxon>Ecdysozoa</taxon>
        <taxon>Arthropoda</taxon>
        <taxon>Crustacea</taxon>
        <taxon>Multicrustacea</taxon>
        <taxon>Cirripedia</taxon>
        <taxon>Thoracica</taxon>
        <taxon>Thoracicalcarea</taxon>
        <taxon>Balanomorpha</taxon>
        <taxon>Balanoidea</taxon>
        <taxon>Balanidae</taxon>
        <taxon>Amphibalaninae</taxon>
        <taxon>Amphibalanus</taxon>
    </lineage>
</organism>
<feature type="compositionally biased region" description="Low complexity" evidence="1">
    <location>
        <begin position="146"/>
        <end position="155"/>
    </location>
</feature>
<feature type="compositionally biased region" description="Polar residues" evidence="1">
    <location>
        <begin position="242"/>
        <end position="254"/>
    </location>
</feature>
<evidence type="ECO:0000313" key="3">
    <source>
        <dbReference type="Proteomes" id="UP000440578"/>
    </source>
</evidence>
<feature type="compositionally biased region" description="Low complexity" evidence="1">
    <location>
        <begin position="289"/>
        <end position="306"/>
    </location>
</feature>
<sequence length="316" mass="33711">MTISQIQRSSTGRGPAGKPPPPEHLTKPPSSGAPRPVPTPEVPRRRAPTSGGGAGLCGLQSCFCQRASKERASSGKRPESTASAASDASPSRPADSGLQLFSRSSSGYDSLRSRSGAGYDSFRSRGGTGYDSLRSRSGIGYDSLRSRSGAGSLRLTAREREERGLKTPSVASSQSRSQKEPWLPPSPRPSSRDSWSSHARQAGRDSWGSDASIGSVGSSTRTTREPIWAYNWDGRSDGRGDTLSSRGDTISSRGDATPLKETRWRDSVAAWKNSAFFSWHRPSAEVGWSPAASPRRPAAASDASPATQRRAARQHR</sequence>
<dbReference type="Proteomes" id="UP000440578">
    <property type="component" value="Unassembled WGS sequence"/>
</dbReference>
<evidence type="ECO:0000256" key="1">
    <source>
        <dbReference type="SAM" id="MobiDB-lite"/>
    </source>
</evidence>
<dbReference type="EMBL" id="VIIS01000647">
    <property type="protein sequence ID" value="KAF0306634.1"/>
    <property type="molecule type" value="Genomic_DNA"/>
</dbReference>
<accession>A0A6A4WS75</accession>
<dbReference type="AlphaFoldDB" id="A0A6A4WS75"/>
<protein>
    <submittedName>
        <fullName evidence="2">Uncharacterized protein</fullName>
    </submittedName>
</protein>
<feature type="compositionally biased region" description="Basic and acidic residues" evidence="1">
    <location>
        <begin position="156"/>
        <end position="165"/>
    </location>
</feature>
<feature type="compositionally biased region" description="Polar residues" evidence="1">
    <location>
        <begin position="1"/>
        <end position="12"/>
    </location>
</feature>
<feature type="compositionally biased region" description="Basic and acidic residues" evidence="1">
    <location>
        <begin position="67"/>
        <end position="79"/>
    </location>
</feature>
<feature type="region of interest" description="Disordered" evidence="1">
    <location>
        <begin position="1"/>
        <end position="258"/>
    </location>
</feature>